<feature type="domain" description="Cytochrome c assembly protein" evidence="4">
    <location>
        <begin position="87"/>
        <end position="311"/>
    </location>
</feature>
<name>A0A7D5EFS3_9EURY</name>
<dbReference type="RefSeq" id="WP_176964383.1">
    <property type="nucleotide sequence ID" value="NZ_CP058215.1"/>
</dbReference>
<feature type="transmembrane region" description="Helical" evidence="3">
    <location>
        <begin position="125"/>
        <end position="143"/>
    </location>
</feature>
<dbReference type="PANTHER" id="PTHR43653:SF1">
    <property type="entry name" value="CYTOCHROME C-TYPE BIOGENESIS PROTEIN CCMF"/>
    <property type="match status" value="1"/>
</dbReference>
<dbReference type="PANTHER" id="PTHR43653">
    <property type="entry name" value="CYTOCHROME C ASSEMBLY PROTEIN-RELATED"/>
    <property type="match status" value="1"/>
</dbReference>
<reference evidence="5 6" key="1">
    <citation type="submission" date="2020-06" db="EMBL/GenBank/DDBJ databases">
        <title>Methanolobus halotolerans sp. nov., isolated from a saline lake Tus in Siberia.</title>
        <authorList>
            <person name="Shen Y."/>
            <person name="Chen S.-C."/>
            <person name="Lai M.-C."/>
            <person name="Huang H.-H."/>
            <person name="Chiu H.-H."/>
            <person name="Tang S.-L."/>
            <person name="Rogozin D.Y."/>
            <person name="Degermendzhy A.G."/>
        </authorList>
    </citation>
    <scope>NUCLEOTIDE SEQUENCE [LARGE SCALE GENOMIC DNA]</scope>
    <source>
        <strain evidence="5 6">DSM 21339</strain>
    </source>
</reference>
<evidence type="ECO:0000259" key="4">
    <source>
        <dbReference type="Pfam" id="PF01578"/>
    </source>
</evidence>
<dbReference type="GeneID" id="55820628"/>
<dbReference type="PRINTS" id="PR01410">
    <property type="entry name" value="CCBIOGENESIS"/>
</dbReference>
<dbReference type="EMBL" id="CP058215">
    <property type="protein sequence ID" value="QLC49320.1"/>
    <property type="molecule type" value="Genomic_DNA"/>
</dbReference>
<evidence type="ECO:0000256" key="1">
    <source>
        <dbReference type="ARBA" id="ARBA00009186"/>
    </source>
</evidence>
<dbReference type="InterPro" id="IPR003567">
    <property type="entry name" value="Cyt_c_biogenesis"/>
</dbReference>
<dbReference type="OrthoDB" id="15291at2157"/>
<keyword evidence="6" id="KW-1185">Reference proteome</keyword>
<dbReference type="AlphaFoldDB" id="A0A7D5EFS3"/>
<accession>A0A7D5EFS3</accession>
<feature type="transmembrane region" description="Helical" evidence="3">
    <location>
        <begin position="40"/>
        <end position="60"/>
    </location>
</feature>
<keyword evidence="3" id="KW-0812">Transmembrane</keyword>
<comment type="similarity">
    <text evidence="1">Belongs to the CcmF/CycK/Ccl1/NrfE/CcsA family.</text>
</comment>
<dbReference type="Proteomes" id="UP000509594">
    <property type="component" value="Chromosome"/>
</dbReference>
<dbReference type="InterPro" id="IPR002541">
    <property type="entry name" value="Cyt_c_assembly"/>
</dbReference>
<sequence>MNFGMILIWLAFITALGATAYSLLKIRTDRQKFGMLSKKLEIACAVTVTLAMLTLILQLLSVNASYDYVFSHSSTDLAWYYRISALWAGQEGSMLLWAWAITMILLVVQYTGSTKQLAGTRLMDLTRMTSLGITSVLLLLLVLKNPFAAYHVVQDVGVELTNWNPFVTLYDVAYGQGMNPLLRNPWMAVHPPVLFLGYAAFTIPFAAAIANLVIKDERWTDIARDWMRVAWLFLTLGIGLGGFWAYEVLGWGAWYWTWDPVETSSLIPWITATAFLHARTRATYGEYQFLAPLLAVLSFILVIFATFVTRSGMWASVHSWQDFSLEGLVIAIFLVVLTGSSVVLLARRYFEDEE</sequence>
<feature type="transmembrane region" description="Helical" evidence="3">
    <location>
        <begin position="94"/>
        <end position="113"/>
    </location>
</feature>
<dbReference type="GO" id="GO:0015232">
    <property type="term" value="F:heme transmembrane transporter activity"/>
    <property type="evidence" value="ECO:0007669"/>
    <property type="project" value="InterPro"/>
</dbReference>
<feature type="transmembrane region" description="Helical" evidence="3">
    <location>
        <begin position="193"/>
        <end position="214"/>
    </location>
</feature>
<feature type="transmembrane region" description="Helical" evidence="3">
    <location>
        <begin position="226"/>
        <end position="246"/>
    </location>
</feature>
<evidence type="ECO:0000256" key="3">
    <source>
        <dbReference type="SAM" id="Phobius"/>
    </source>
</evidence>
<dbReference type="GO" id="GO:0016020">
    <property type="term" value="C:membrane"/>
    <property type="evidence" value="ECO:0007669"/>
    <property type="project" value="InterPro"/>
</dbReference>
<evidence type="ECO:0000313" key="6">
    <source>
        <dbReference type="Proteomes" id="UP000509594"/>
    </source>
</evidence>
<keyword evidence="2" id="KW-0201">Cytochrome c-type biogenesis</keyword>
<feature type="transmembrane region" description="Helical" evidence="3">
    <location>
        <begin position="6"/>
        <end position="24"/>
    </location>
</feature>
<keyword evidence="3" id="KW-1133">Transmembrane helix</keyword>
<dbReference type="GO" id="GO:0020037">
    <property type="term" value="F:heme binding"/>
    <property type="evidence" value="ECO:0007669"/>
    <property type="project" value="InterPro"/>
</dbReference>
<gene>
    <name evidence="5" type="primary">ccsA</name>
    <name evidence="5" type="ORF">HWN40_03095</name>
</gene>
<protein>
    <submittedName>
        <fullName evidence="5">Cytochrome c biogenesis protein CcsA</fullName>
    </submittedName>
</protein>
<evidence type="ECO:0000313" key="5">
    <source>
        <dbReference type="EMBL" id="QLC49320.1"/>
    </source>
</evidence>
<organism evidence="5 6">
    <name type="scientific">Methanolobus zinderi</name>
    <dbReference type="NCBI Taxonomy" id="536044"/>
    <lineage>
        <taxon>Archaea</taxon>
        <taxon>Methanobacteriati</taxon>
        <taxon>Methanobacteriota</taxon>
        <taxon>Stenosarchaea group</taxon>
        <taxon>Methanomicrobia</taxon>
        <taxon>Methanosarcinales</taxon>
        <taxon>Methanosarcinaceae</taxon>
        <taxon>Methanolobus</taxon>
    </lineage>
</organism>
<dbReference type="Pfam" id="PF01578">
    <property type="entry name" value="Cytochrom_C_asm"/>
    <property type="match status" value="1"/>
</dbReference>
<feature type="transmembrane region" description="Helical" evidence="3">
    <location>
        <begin position="289"/>
        <end position="308"/>
    </location>
</feature>
<dbReference type="GO" id="GO:0017004">
    <property type="term" value="P:cytochrome complex assembly"/>
    <property type="evidence" value="ECO:0007669"/>
    <property type="project" value="UniProtKB-KW"/>
</dbReference>
<dbReference type="KEGG" id="mzi:HWN40_03095"/>
<evidence type="ECO:0000256" key="2">
    <source>
        <dbReference type="ARBA" id="ARBA00022748"/>
    </source>
</evidence>
<keyword evidence="3" id="KW-0472">Membrane</keyword>
<feature type="transmembrane region" description="Helical" evidence="3">
    <location>
        <begin position="328"/>
        <end position="346"/>
    </location>
</feature>
<proteinExistence type="inferred from homology"/>